<organism evidence="3 4">
    <name type="scientific">Gordonia amicalis</name>
    <dbReference type="NCBI Taxonomy" id="89053"/>
    <lineage>
        <taxon>Bacteria</taxon>
        <taxon>Bacillati</taxon>
        <taxon>Actinomycetota</taxon>
        <taxon>Actinomycetes</taxon>
        <taxon>Mycobacteriales</taxon>
        <taxon>Gordoniaceae</taxon>
        <taxon>Gordonia</taxon>
    </lineage>
</organism>
<dbReference type="Gene3D" id="3.20.20.30">
    <property type="entry name" value="Luciferase-like domain"/>
    <property type="match status" value="1"/>
</dbReference>
<dbReference type="EMBL" id="JAWLKI010000004">
    <property type="protein sequence ID" value="MDV6306732.1"/>
    <property type="molecule type" value="Genomic_DNA"/>
</dbReference>
<proteinExistence type="predicted"/>
<dbReference type="PANTHER" id="PTHR30137">
    <property type="entry name" value="LUCIFERASE-LIKE MONOOXYGENASE"/>
    <property type="match status" value="1"/>
</dbReference>
<dbReference type="Proteomes" id="UP001185779">
    <property type="component" value="Unassembled WGS sequence"/>
</dbReference>
<dbReference type="InterPro" id="IPR050766">
    <property type="entry name" value="Bact_Lucif_Oxidored"/>
</dbReference>
<feature type="domain" description="Luciferase-like" evidence="2">
    <location>
        <begin position="8"/>
        <end position="147"/>
    </location>
</feature>
<gene>
    <name evidence="3" type="ORF">R3P94_05130</name>
</gene>
<dbReference type="Pfam" id="PF00296">
    <property type="entry name" value="Bac_luciferase"/>
    <property type="match status" value="1"/>
</dbReference>
<comment type="caution">
    <text evidence="3">The sequence shown here is derived from an EMBL/GenBank/DDBJ whole genome shotgun (WGS) entry which is preliminary data.</text>
</comment>
<evidence type="ECO:0000256" key="1">
    <source>
        <dbReference type="SAM" id="MobiDB-lite"/>
    </source>
</evidence>
<accession>A0ABU4DAK4</accession>
<evidence type="ECO:0000259" key="2">
    <source>
        <dbReference type="Pfam" id="PF00296"/>
    </source>
</evidence>
<dbReference type="InterPro" id="IPR011251">
    <property type="entry name" value="Luciferase-like_dom"/>
</dbReference>
<dbReference type="PANTHER" id="PTHR30137:SF6">
    <property type="entry name" value="LUCIFERASE-LIKE MONOOXYGENASE"/>
    <property type="match status" value="1"/>
</dbReference>
<keyword evidence="4" id="KW-1185">Reference proteome</keyword>
<dbReference type="RefSeq" id="WP_317505296.1">
    <property type="nucleotide sequence ID" value="NZ_JAWLKI010000004.1"/>
</dbReference>
<feature type="compositionally biased region" description="Basic and acidic residues" evidence="1">
    <location>
        <begin position="168"/>
        <end position="192"/>
    </location>
</feature>
<sequence>MSTSDVSFGLWYDFRNPPGNSRGFGDFYRATLDQIVWAESIGIDSVWLTEHHFMEDGYTPSPFLLASAIGDRTTTMRIGTNLVVSPLHNPIRLAEDSATLSLLTGGRFSLGVGQGYWEPEFEAFGRRLINRPSLLEEGVEIVASLLVRVGRTIRRQAPAQTRAARHAHAGDDPRPPGRRDGRSGDRTSRTHR</sequence>
<evidence type="ECO:0000313" key="4">
    <source>
        <dbReference type="Proteomes" id="UP001185779"/>
    </source>
</evidence>
<dbReference type="SUPFAM" id="SSF51679">
    <property type="entry name" value="Bacterial luciferase-like"/>
    <property type="match status" value="1"/>
</dbReference>
<protein>
    <submittedName>
        <fullName evidence="3">LLM class flavin-dependent oxidoreductase</fullName>
    </submittedName>
</protein>
<feature type="region of interest" description="Disordered" evidence="1">
    <location>
        <begin position="156"/>
        <end position="192"/>
    </location>
</feature>
<name>A0ABU4DAK4_9ACTN</name>
<dbReference type="InterPro" id="IPR036661">
    <property type="entry name" value="Luciferase-like_sf"/>
</dbReference>
<evidence type="ECO:0000313" key="3">
    <source>
        <dbReference type="EMBL" id="MDV6306732.1"/>
    </source>
</evidence>
<reference evidence="3 4" key="1">
    <citation type="submission" date="2023-10" db="EMBL/GenBank/DDBJ databases">
        <title>Development of a sustainable strategy for remediation of hydrocarbon-contaminated territories based on the waste exchange concept.</title>
        <authorList>
            <person name="Krivoruchko A."/>
        </authorList>
    </citation>
    <scope>NUCLEOTIDE SEQUENCE [LARGE SCALE GENOMIC DNA]</scope>
    <source>
        <strain evidence="3 4">IEGM 1266</strain>
    </source>
</reference>